<dbReference type="EMBL" id="JAHRIO010084330">
    <property type="protein sequence ID" value="MEQ2186520.1"/>
    <property type="molecule type" value="Genomic_DNA"/>
</dbReference>
<accession>A0ABV0PSQ9</accession>
<gene>
    <name evidence="1" type="ORF">GOODEAATRI_029483</name>
</gene>
<sequence length="50" mass="5694">ISNMPKTERRTFRDCAEILRSGVKESGLYSIHLHNSTQDVKVEMLSSCKP</sequence>
<dbReference type="InterPro" id="IPR036056">
    <property type="entry name" value="Fibrinogen-like_C"/>
</dbReference>
<feature type="non-terminal residue" evidence="1">
    <location>
        <position position="1"/>
    </location>
</feature>
<protein>
    <submittedName>
        <fullName evidence="1">Uncharacterized protein</fullName>
    </submittedName>
</protein>
<keyword evidence="2" id="KW-1185">Reference proteome</keyword>
<dbReference type="Gene3D" id="3.90.215.10">
    <property type="entry name" value="Gamma Fibrinogen, chain A, domain 1"/>
    <property type="match status" value="1"/>
</dbReference>
<evidence type="ECO:0000313" key="2">
    <source>
        <dbReference type="Proteomes" id="UP001476798"/>
    </source>
</evidence>
<reference evidence="1 2" key="1">
    <citation type="submission" date="2021-06" db="EMBL/GenBank/DDBJ databases">
        <authorList>
            <person name="Palmer J.M."/>
        </authorList>
    </citation>
    <scope>NUCLEOTIDE SEQUENCE [LARGE SCALE GENOMIC DNA]</scope>
    <source>
        <strain evidence="1 2">GA_2019</strain>
        <tissue evidence="1">Muscle</tissue>
    </source>
</reference>
<evidence type="ECO:0000313" key="1">
    <source>
        <dbReference type="EMBL" id="MEQ2186520.1"/>
    </source>
</evidence>
<dbReference type="InterPro" id="IPR014716">
    <property type="entry name" value="Fibrinogen_a/b/g_C_1"/>
</dbReference>
<organism evidence="1 2">
    <name type="scientific">Goodea atripinnis</name>
    <dbReference type="NCBI Taxonomy" id="208336"/>
    <lineage>
        <taxon>Eukaryota</taxon>
        <taxon>Metazoa</taxon>
        <taxon>Chordata</taxon>
        <taxon>Craniata</taxon>
        <taxon>Vertebrata</taxon>
        <taxon>Euteleostomi</taxon>
        <taxon>Actinopterygii</taxon>
        <taxon>Neopterygii</taxon>
        <taxon>Teleostei</taxon>
        <taxon>Neoteleostei</taxon>
        <taxon>Acanthomorphata</taxon>
        <taxon>Ovalentaria</taxon>
        <taxon>Atherinomorphae</taxon>
        <taxon>Cyprinodontiformes</taxon>
        <taxon>Goodeidae</taxon>
        <taxon>Goodea</taxon>
    </lineage>
</organism>
<proteinExistence type="predicted"/>
<dbReference type="SUPFAM" id="SSF56496">
    <property type="entry name" value="Fibrinogen C-terminal domain-like"/>
    <property type="match status" value="1"/>
</dbReference>
<dbReference type="Proteomes" id="UP001476798">
    <property type="component" value="Unassembled WGS sequence"/>
</dbReference>
<name>A0ABV0PSQ9_9TELE</name>
<comment type="caution">
    <text evidence="1">The sequence shown here is derived from an EMBL/GenBank/DDBJ whole genome shotgun (WGS) entry which is preliminary data.</text>
</comment>